<protein>
    <submittedName>
        <fullName evidence="1">Uncharacterized protein</fullName>
    </submittedName>
</protein>
<accession>A0A1T4Z6F7</accession>
<dbReference type="Proteomes" id="UP000191040">
    <property type="component" value="Chromosome I"/>
</dbReference>
<evidence type="ECO:0000313" key="2">
    <source>
        <dbReference type="Proteomes" id="UP000191040"/>
    </source>
</evidence>
<keyword evidence="2" id="KW-1185">Reference proteome</keyword>
<dbReference type="STRING" id="1736691.SAMN06295964_2795"/>
<dbReference type="EMBL" id="LT796768">
    <property type="protein sequence ID" value="SKB09612.1"/>
    <property type="molecule type" value="Genomic_DNA"/>
</dbReference>
<dbReference type="AlphaFoldDB" id="A0A1T4Z6F7"/>
<name>A0A1T4Z6F7_9ACTN</name>
<gene>
    <name evidence="1" type="ORF">SAMN06295964_2795</name>
</gene>
<reference evidence="2" key="1">
    <citation type="submission" date="2017-02" db="EMBL/GenBank/DDBJ databases">
        <authorList>
            <person name="Varghese N."/>
            <person name="Submissions S."/>
        </authorList>
    </citation>
    <scope>NUCLEOTIDE SEQUENCE [LARGE SCALE GENOMIC DNA]</scope>
    <source>
        <strain evidence="2">9H-4</strain>
    </source>
</reference>
<evidence type="ECO:0000313" key="1">
    <source>
        <dbReference type="EMBL" id="SKB09612.1"/>
    </source>
</evidence>
<organism evidence="1 2">
    <name type="scientific">Aeromicrobium choanae</name>
    <dbReference type="NCBI Taxonomy" id="1736691"/>
    <lineage>
        <taxon>Bacteria</taxon>
        <taxon>Bacillati</taxon>
        <taxon>Actinomycetota</taxon>
        <taxon>Actinomycetes</taxon>
        <taxon>Propionibacteriales</taxon>
        <taxon>Nocardioidaceae</taxon>
        <taxon>Aeromicrobium</taxon>
    </lineage>
</organism>
<sequence length="75" mass="7648">METTAPVVVDCDSCLVRCPAVCGDCVVSVLLGPPSDVAFDADERAALDALAATGLVPPLRLVVGVSDPERHVDAS</sequence>
<proteinExistence type="predicted"/>